<evidence type="ECO:0000313" key="2">
    <source>
        <dbReference type="Proteomes" id="UP001186944"/>
    </source>
</evidence>
<sequence length="286" mass="33575">MMSSIGHRRSWIVDIVYQDFEKYALDKDMDRVSRKLFFPTSIMLARKLAYEKEFDQAYSKIRDAELELIMSAEKENGQIDRVPDIKVILQEVVNSCDKETRSDFTSFIEDKIKCPLFDIYRKSKRVRDIMNKDDANEYANKMVPKDCVDNIHAEARFLNGIGCELQNEKRNIRAATKFFAAAIDLLETQIDETENFAVVYDEDLRRQISPQKYQSLSNIYQSLHVYYRNLFNAYTILWETDQMHKRMKGLERVSRNLALQDLFDYVACIGNILGGTEKKISLTYDK</sequence>
<organism evidence="1 2">
    <name type="scientific">Pinctada imbricata</name>
    <name type="common">Atlantic pearl-oyster</name>
    <name type="synonym">Pinctada martensii</name>
    <dbReference type="NCBI Taxonomy" id="66713"/>
    <lineage>
        <taxon>Eukaryota</taxon>
        <taxon>Metazoa</taxon>
        <taxon>Spiralia</taxon>
        <taxon>Lophotrochozoa</taxon>
        <taxon>Mollusca</taxon>
        <taxon>Bivalvia</taxon>
        <taxon>Autobranchia</taxon>
        <taxon>Pteriomorphia</taxon>
        <taxon>Pterioida</taxon>
        <taxon>Pterioidea</taxon>
        <taxon>Pteriidae</taxon>
        <taxon>Pinctada</taxon>
    </lineage>
</organism>
<protein>
    <submittedName>
        <fullName evidence="1">Uncharacterized protein</fullName>
    </submittedName>
</protein>
<keyword evidence="2" id="KW-1185">Reference proteome</keyword>
<dbReference type="Proteomes" id="UP001186944">
    <property type="component" value="Unassembled WGS sequence"/>
</dbReference>
<name>A0AA88YDK5_PINIB</name>
<reference evidence="1" key="1">
    <citation type="submission" date="2019-08" db="EMBL/GenBank/DDBJ databases">
        <title>The improved chromosome-level genome for the pearl oyster Pinctada fucata martensii using PacBio sequencing and Hi-C.</title>
        <authorList>
            <person name="Zheng Z."/>
        </authorList>
    </citation>
    <scope>NUCLEOTIDE SEQUENCE</scope>
    <source>
        <strain evidence="1">ZZ-2019</strain>
        <tissue evidence="1">Adductor muscle</tissue>
    </source>
</reference>
<evidence type="ECO:0000313" key="1">
    <source>
        <dbReference type="EMBL" id="KAK3103357.1"/>
    </source>
</evidence>
<gene>
    <name evidence="1" type="ORF">FSP39_018695</name>
</gene>
<comment type="caution">
    <text evidence="1">The sequence shown here is derived from an EMBL/GenBank/DDBJ whole genome shotgun (WGS) entry which is preliminary data.</text>
</comment>
<dbReference type="AlphaFoldDB" id="A0AA88YDK5"/>
<proteinExistence type="predicted"/>
<accession>A0AA88YDK5</accession>
<dbReference type="EMBL" id="VSWD01000005">
    <property type="protein sequence ID" value="KAK3103357.1"/>
    <property type="molecule type" value="Genomic_DNA"/>
</dbReference>